<evidence type="ECO:0000256" key="8">
    <source>
        <dbReference type="ARBA" id="ARBA00023004"/>
    </source>
</evidence>
<evidence type="ECO:0000256" key="6">
    <source>
        <dbReference type="ARBA" id="ARBA00022485"/>
    </source>
</evidence>
<evidence type="ECO:0000256" key="5">
    <source>
        <dbReference type="ARBA" id="ARBA00019378"/>
    </source>
</evidence>
<evidence type="ECO:0000313" key="17">
    <source>
        <dbReference type="EMBL" id="PWW12498.1"/>
    </source>
</evidence>
<comment type="catalytic activity">
    <reaction evidence="11">
        <text>citrate = D-threo-isocitrate</text>
        <dbReference type="Rhea" id="RHEA:10336"/>
        <dbReference type="ChEBI" id="CHEBI:15562"/>
        <dbReference type="ChEBI" id="CHEBI:16947"/>
        <dbReference type="EC" id="4.2.1.3"/>
    </reaction>
</comment>
<feature type="domain" description="Aconitase A/isopropylmalate dehydratase small subunit swivel" evidence="16">
    <location>
        <begin position="705"/>
        <end position="825"/>
    </location>
</feature>
<evidence type="ECO:0000259" key="16">
    <source>
        <dbReference type="Pfam" id="PF00694"/>
    </source>
</evidence>
<dbReference type="Pfam" id="PF00694">
    <property type="entry name" value="Aconitase_C"/>
    <property type="match status" value="1"/>
</dbReference>
<accession>A0A317Q673</accession>
<evidence type="ECO:0000256" key="4">
    <source>
        <dbReference type="ARBA" id="ARBA00012926"/>
    </source>
</evidence>
<dbReference type="GO" id="GO:0003994">
    <property type="term" value="F:aconitate hydratase activity"/>
    <property type="evidence" value="ECO:0007669"/>
    <property type="project" value="UniProtKB-EC"/>
</dbReference>
<dbReference type="Gene3D" id="3.30.499.10">
    <property type="entry name" value="Aconitase, domain 3"/>
    <property type="match status" value="2"/>
</dbReference>
<evidence type="ECO:0000256" key="1">
    <source>
        <dbReference type="ARBA" id="ARBA00001966"/>
    </source>
</evidence>
<feature type="region of interest" description="Disordered" evidence="14">
    <location>
        <begin position="1"/>
        <end position="20"/>
    </location>
</feature>
<evidence type="ECO:0000256" key="7">
    <source>
        <dbReference type="ARBA" id="ARBA00022723"/>
    </source>
</evidence>
<keyword evidence="6" id="KW-0004">4Fe-4S</keyword>
<dbReference type="PRINTS" id="PR00415">
    <property type="entry name" value="ACONITASE"/>
</dbReference>
<dbReference type="InterPro" id="IPR006249">
    <property type="entry name" value="Aconitase/IRP2"/>
</dbReference>
<dbReference type="Gene3D" id="6.10.190.10">
    <property type="match status" value="1"/>
</dbReference>
<evidence type="ECO:0000256" key="14">
    <source>
        <dbReference type="SAM" id="MobiDB-lite"/>
    </source>
</evidence>
<comment type="caution">
    <text evidence="17">The sequence shown here is derived from an EMBL/GenBank/DDBJ whole genome shotgun (WGS) entry which is preliminary data.</text>
</comment>
<name>A0A317Q673_9ENTR</name>
<comment type="pathway">
    <text evidence="2">Carbohydrate metabolism; tricarboxylic acid cycle; isocitrate from oxaloacetate: step 2/2.</text>
</comment>
<dbReference type="InterPro" id="IPR015928">
    <property type="entry name" value="Aconitase/3IPM_dehydase_swvl"/>
</dbReference>
<dbReference type="SUPFAM" id="SSF52016">
    <property type="entry name" value="LeuD/IlvD-like"/>
    <property type="match status" value="1"/>
</dbReference>
<organism evidence="17 18">
    <name type="scientific">Mangrovibacter plantisponsor</name>
    <dbReference type="NCBI Taxonomy" id="451513"/>
    <lineage>
        <taxon>Bacteria</taxon>
        <taxon>Pseudomonadati</taxon>
        <taxon>Pseudomonadota</taxon>
        <taxon>Gammaproteobacteria</taxon>
        <taxon>Enterobacterales</taxon>
        <taxon>Enterobacteriaceae</taxon>
        <taxon>Mangrovibacter</taxon>
    </lineage>
</organism>
<evidence type="ECO:0000256" key="10">
    <source>
        <dbReference type="ARBA" id="ARBA00023239"/>
    </source>
</evidence>
<sequence length="900" mass="98616">MATLSTQEHNNTAVTEGSMTSPLALERSELMIDHQHYHFVDLTRLLPLEQLQTLPFSLRVLLENVALHSPHALPRFLQMLAGTADKGEVEFFPDRLMFHDTTCLPALADFAAMRDLTTELGGDATAINPRIPAVLTIDHSVIVESYATASALEDNLQFDFRRNAERYRFIRWAEKSLDNFRVIPPGTGIIHLMNLEAIAEVVTVDTTAPVPLLHADCMIATDSHTPMINALGILGWGVGGLEGQAALVGEPVTLSFPEVIGISVSGALSPDVSDSDLALHITRLLRETGVVGKFVEFTGPALASMSVESRATIANMAPEYGATVVFFPFDERSAEYVALTGRSEEKQALIRAYMQAQHLWRTADAPQPVFSQLIALDLSTIEPCMAGPVNPHQQIPLGQAASSFDDTLSPQARERYWIRPEYPEPIHQGAVAIAAITSCTTTANPWLIIQAALFARNAAKHGLRPKPWVKTSFSPGSRAVTDYLSASGLLTELEKVGFDVTGYGCMTCIGSSGALQPAMEALVSEGLQAVCVLSGNRNFPRRVNPSLGHGYLTSPALVIAWALAGHIAHDLVNDPLGVDEAGRPLTMRDLMPSREEVEMWLGRVMKPEHYIKRRDIIWQGTPHWQQIEAPGSVHYPWEATSTYLRRPGYLERLPRDPAAPLTLSGAHPFLWLGDDVTTDHISPAGAIPLASLAGQWLIEHHEDPQDLNLYSTRRSNHEVMVRGAFTNTALVNRLLPAAQRSGGGKAWDAQHQQILPAYEAAQSWLRRETPLVIFAGERYGAGSSRDWAAKAQALLGVKAVVAHSFERIHRTNLIGMGILPLHIAPEDAADLPEMDGREEIDVDGLDNVQTGCTPLRMRIRRGAALLGEFSLTLSLDSQQELRYLRHGGILPYVIQQTLQL</sequence>
<keyword evidence="10" id="KW-0456">Lyase</keyword>
<dbReference type="InterPro" id="IPR015931">
    <property type="entry name" value="Acnase/IPM_dHydase_lsu_aba_1/3"/>
</dbReference>
<evidence type="ECO:0000256" key="9">
    <source>
        <dbReference type="ARBA" id="ARBA00023014"/>
    </source>
</evidence>
<dbReference type="GO" id="GO:0006099">
    <property type="term" value="P:tricarboxylic acid cycle"/>
    <property type="evidence" value="ECO:0007669"/>
    <property type="project" value="UniProtKB-UniPathway"/>
</dbReference>
<evidence type="ECO:0000259" key="15">
    <source>
        <dbReference type="Pfam" id="PF00330"/>
    </source>
</evidence>
<evidence type="ECO:0000256" key="2">
    <source>
        <dbReference type="ARBA" id="ARBA00004717"/>
    </source>
</evidence>
<dbReference type="EC" id="4.2.1.3" evidence="4"/>
<dbReference type="InterPro" id="IPR018136">
    <property type="entry name" value="Aconitase_4Fe-4S_BS"/>
</dbReference>
<dbReference type="GO" id="GO:0051539">
    <property type="term" value="F:4 iron, 4 sulfur cluster binding"/>
    <property type="evidence" value="ECO:0007669"/>
    <property type="project" value="UniProtKB-KW"/>
</dbReference>
<keyword evidence="9" id="KW-0411">Iron-sulfur</keyword>
<gene>
    <name evidence="17" type="ORF">DES37_10161</name>
</gene>
<protein>
    <recommendedName>
        <fullName evidence="5">Aconitate hydratase A</fullName>
        <ecNumber evidence="4">4.2.1.3</ecNumber>
    </recommendedName>
    <alternativeName>
        <fullName evidence="13">Iron-responsive protein-like</fullName>
    </alternativeName>
    <alternativeName>
        <fullName evidence="12">RNA-binding protein</fullName>
    </alternativeName>
</protein>
<feature type="domain" description="Aconitase/3-isopropylmalate dehydratase large subunit alpha/beta/alpha" evidence="15">
    <location>
        <begin position="85"/>
        <end position="565"/>
    </location>
</feature>
<dbReference type="InterPro" id="IPR036008">
    <property type="entry name" value="Aconitase_4Fe-4S_dom"/>
</dbReference>
<dbReference type="Proteomes" id="UP000246744">
    <property type="component" value="Unassembled WGS sequence"/>
</dbReference>
<evidence type="ECO:0000256" key="12">
    <source>
        <dbReference type="ARBA" id="ARBA00031081"/>
    </source>
</evidence>
<dbReference type="PROSITE" id="PS01244">
    <property type="entry name" value="ACONITASE_2"/>
    <property type="match status" value="1"/>
</dbReference>
<dbReference type="Gene3D" id="3.20.19.10">
    <property type="entry name" value="Aconitase, domain 4"/>
    <property type="match status" value="1"/>
</dbReference>
<evidence type="ECO:0000313" key="18">
    <source>
        <dbReference type="Proteomes" id="UP000246744"/>
    </source>
</evidence>
<evidence type="ECO:0000256" key="3">
    <source>
        <dbReference type="ARBA" id="ARBA00007185"/>
    </source>
</evidence>
<dbReference type="EMBL" id="QGTS01000001">
    <property type="protein sequence ID" value="PWW12498.1"/>
    <property type="molecule type" value="Genomic_DNA"/>
</dbReference>
<evidence type="ECO:0000256" key="13">
    <source>
        <dbReference type="ARBA" id="ARBA00031977"/>
    </source>
</evidence>
<comment type="cofactor">
    <cofactor evidence="1">
        <name>[4Fe-4S] cluster</name>
        <dbReference type="ChEBI" id="CHEBI:49883"/>
    </cofactor>
</comment>
<dbReference type="SUPFAM" id="SSF53732">
    <property type="entry name" value="Aconitase iron-sulfur domain"/>
    <property type="match status" value="1"/>
</dbReference>
<keyword evidence="7" id="KW-0479">Metal-binding</keyword>
<keyword evidence="8" id="KW-0408">Iron</keyword>
<keyword evidence="18" id="KW-1185">Reference proteome</keyword>
<comment type="similarity">
    <text evidence="3">Belongs to the aconitase/IPM isomerase family.</text>
</comment>
<dbReference type="NCBIfam" id="NF006757">
    <property type="entry name" value="PRK09277.1"/>
    <property type="match status" value="1"/>
</dbReference>
<evidence type="ECO:0000256" key="11">
    <source>
        <dbReference type="ARBA" id="ARBA00023501"/>
    </source>
</evidence>
<reference evidence="17 18" key="1">
    <citation type="submission" date="2018-05" db="EMBL/GenBank/DDBJ databases">
        <title>Genomic Encyclopedia of Type Strains, Phase IV (KMG-IV): sequencing the most valuable type-strain genomes for metagenomic binning, comparative biology and taxonomic classification.</title>
        <authorList>
            <person name="Goeker M."/>
        </authorList>
    </citation>
    <scope>NUCLEOTIDE SEQUENCE [LARGE SCALE GENOMIC DNA]</scope>
    <source>
        <strain evidence="17 18">DSM 19579</strain>
    </source>
</reference>
<dbReference type="GO" id="GO:0046872">
    <property type="term" value="F:metal ion binding"/>
    <property type="evidence" value="ECO:0007669"/>
    <property type="project" value="UniProtKB-KW"/>
</dbReference>
<dbReference type="NCBIfam" id="NF009520">
    <property type="entry name" value="PRK12881.1"/>
    <property type="match status" value="1"/>
</dbReference>
<dbReference type="UniPathway" id="UPA00223">
    <property type="reaction ID" value="UER00718"/>
</dbReference>
<dbReference type="Pfam" id="PF00330">
    <property type="entry name" value="Aconitase"/>
    <property type="match status" value="1"/>
</dbReference>
<dbReference type="AlphaFoldDB" id="A0A317Q673"/>
<dbReference type="InterPro" id="IPR001030">
    <property type="entry name" value="Acoase/IPM_deHydtase_lsu_aba"/>
</dbReference>
<proteinExistence type="inferred from homology"/>
<dbReference type="InterPro" id="IPR000573">
    <property type="entry name" value="AconitaseA/IPMdHydase_ssu_swvl"/>
</dbReference>
<dbReference type="PANTHER" id="PTHR11670">
    <property type="entry name" value="ACONITASE/IRON-RESPONSIVE ELEMENT FAMILY MEMBER"/>
    <property type="match status" value="1"/>
</dbReference>